<evidence type="ECO:0000313" key="4">
    <source>
        <dbReference type="Proteomes" id="UP000460220"/>
    </source>
</evidence>
<dbReference type="Proteomes" id="UP000460220">
    <property type="component" value="Unassembled WGS sequence"/>
</dbReference>
<organism evidence="3">
    <name type="scientific">Streptococcus parasanguinis</name>
    <dbReference type="NCBI Taxonomy" id="1318"/>
    <lineage>
        <taxon>Bacteria</taxon>
        <taxon>Bacillati</taxon>
        <taxon>Bacillota</taxon>
        <taxon>Bacilli</taxon>
        <taxon>Lactobacillales</taxon>
        <taxon>Streptococcaceae</taxon>
        <taxon>Streptococcus</taxon>
    </lineage>
</organism>
<evidence type="ECO:0000313" key="2">
    <source>
        <dbReference type="EMBL" id="MTR66890.1"/>
    </source>
</evidence>
<dbReference type="RefSeq" id="WP_155127292.1">
    <property type="nucleotide sequence ID" value="NZ_WMYY01000005.1"/>
</dbReference>
<name>A0A6A8V6E2_STRPA</name>
<dbReference type="AlphaFoldDB" id="A0A6A8V6E2"/>
<dbReference type="EMBL" id="WMYY01000005">
    <property type="protein sequence ID" value="MTR66890.1"/>
    <property type="molecule type" value="Genomic_DNA"/>
</dbReference>
<feature type="transmembrane region" description="Helical" evidence="1">
    <location>
        <begin position="170"/>
        <end position="189"/>
    </location>
</feature>
<keyword evidence="1" id="KW-0472">Membrane</keyword>
<keyword evidence="1" id="KW-1133">Transmembrane helix</keyword>
<proteinExistence type="predicted"/>
<protein>
    <submittedName>
        <fullName evidence="3">Uncharacterized protein</fullName>
    </submittedName>
</protein>
<accession>A0A6A8V6E2</accession>
<evidence type="ECO:0000313" key="3">
    <source>
        <dbReference type="EMBL" id="MTS01622.1"/>
    </source>
</evidence>
<evidence type="ECO:0000256" key="1">
    <source>
        <dbReference type="SAM" id="Phobius"/>
    </source>
</evidence>
<comment type="caution">
    <text evidence="3">The sequence shown here is derived from an EMBL/GenBank/DDBJ whole genome shotgun (WGS) entry which is preliminary data.</text>
</comment>
<feature type="transmembrane region" description="Helical" evidence="1">
    <location>
        <begin position="32"/>
        <end position="54"/>
    </location>
</feature>
<dbReference type="EMBL" id="WMZE01000003">
    <property type="protein sequence ID" value="MTS01622.1"/>
    <property type="molecule type" value="Genomic_DNA"/>
</dbReference>
<gene>
    <name evidence="2" type="ORF">GMC73_06455</name>
    <name evidence="3" type="ORF">GMC90_07340</name>
</gene>
<feature type="transmembrane region" description="Helical" evidence="1">
    <location>
        <begin position="209"/>
        <end position="231"/>
    </location>
</feature>
<reference evidence="3 4" key="1">
    <citation type="journal article" date="2019" name="Nat. Med.">
        <title>A library of human gut bacterial isolates paired with longitudinal multiomics data enables mechanistic microbiome research.</title>
        <authorList>
            <person name="Poyet M."/>
            <person name="Groussin M."/>
            <person name="Gibbons S.M."/>
            <person name="Avila-Pacheco J."/>
            <person name="Jiang X."/>
            <person name="Kearney S.M."/>
            <person name="Perrotta A.R."/>
            <person name="Berdy B."/>
            <person name="Zhao S."/>
            <person name="Lieberman T.D."/>
            <person name="Swanson P.K."/>
            <person name="Smith M."/>
            <person name="Roesemann S."/>
            <person name="Alexander J.E."/>
            <person name="Rich S.A."/>
            <person name="Livny J."/>
            <person name="Vlamakis H."/>
            <person name="Clish C."/>
            <person name="Bullock K."/>
            <person name="Deik A."/>
            <person name="Scott J."/>
            <person name="Pierce K.A."/>
            <person name="Xavier R.J."/>
            <person name="Alm E.J."/>
        </authorList>
    </citation>
    <scope>NUCLEOTIDE SEQUENCE</scope>
    <source>
        <strain evidence="2 4">BIOML-A12</strain>
        <strain evidence="3">BIOML-A6</strain>
    </source>
</reference>
<sequence length="265" mass="30876">MKLFNYSFEQSQSFVNEDIVNKLNQKGNWKRYIGLLITSVVLYFFLVAIPMFISRHTVDQAPNYRWLQWPAIFLFLIMYLVYLFFSIKYRNSPMKLKFCTYFYMVILLSMFTVCSGIMMMTRRNMASIVAGVTFGLAIFYLIRTVPRKMKEAVCNRTEFSPMSSILTDRISDGLIFLGGTGITAGLVLFDRSTGSNTRGGIDAVLMPLMPAIFVFATYVFSIDLLRGYYLFKYSEEYREQFGYSSKTWYGEKSKEYRQSLNKETI</sequence>
<feature type="transmembrane region" description="Helical" evidence="1">
    <location>
        <begin position="66"/>
        <end position="86"/>
    </location>
</feature>
<feature type="transmembrane region" description="Helical" evidence="1">
    <location>
        <begin position="98"/>
        <end position="119"/>
    </location>
</feature>
<keyword evidence="1" id="KW-0812">Transmembrane</keyword>
<feature type="transmembrane region" description="Helical" evidence="1">
    <location>
        <begin position="125"/>
        <end position="142"/>
    </location>
</feature>